<proteinExistence type="predicted"/>
<evidence type="ECO:0000256" key="1">
    <source>
        <dbReference type="ARBA" id="ARBA00004752"/>
    </source>
</evidence>
<reference evidence="10" key="1">
    <citation type="journal article" date="2019" name="Int. J. Syst. Evol. Microbiol.">
        <title>The Global Catalogue of Microorganisms (GCM) 10K type strain sequencing project: providing services to taxonomists for standard genome sequencing and annotation.</title>
        <authorList>
            <consortium name="The Broad Institute Genomics Platform"/>
            <consortium name="The Broad Institute Genome Sequencing Center for Infectious Disease"/>
            <person name="Wu L."/>
            <person name="Ma J."/>
        </authorList>
    </citation>
    <scope>NUCLEOTIDE SEQUENCE [LARGE SCALE GENOMIC DNA]</scope>
    <source>
        <strain evidence="10">CCUG 50347</strain>
    </source>
</reference>
<gene>
    <name evidence="9" type="ORF">ACFPEL_15200</name>
</gene>
<dbReference type="Proteomes" id="UP001595909">
    <property type="component" value="Unassembled WGS sequence"/>
</dbReference>
<protein>
    <submittedName>
        <fullName evidence="9">Ig-like domain-containing protein</fullName>
    </submittedName>
</protein>
<dbReference type="Gene3D" id="2.40.440.10">
    <property type="entry name" value="L,D-transpeptidase catalytic domain-like"/>
    <property type="match status" value="1"/>
</dbReference>
<dbReference type="Pfam" id="PF17964">
    <property type="entry name" value="Big_10"/>
    <property type="match status" value="1"/>
</dbReference>
<name>A0ABV9RJ65_9PSEU</name>
<comment type="pathway">
    <text evidence="1 7">Cell wall biogenesis; peptidoglycan biosynthesis.</text>
</comment>
<dbReference type="PROSITE" id="PS51257">
    <property type="entry name" value="PROKAR_LIPOPROTEIN"/>
    <property type="match status" value="1"/>
</dbReference>
<dbReference type="RefSeq" id="WP_274190944.1">
    <property type="nucleotide sequence ID" value="NZ_BAABHN010000033.1"/>
</dbReference>
<dbReference type="InterPro" id="IPR041280">
    <property type="entry name" value="Big_10"/>
</dbReference>
<evidence type="ECO:0000256" key="7">
    <source>
        <dbReference type="PROSITE-ProRule" id="PRU01373"/>
    </source>
</evidence>
<feature type="active site" description="Nucleophile" evidence="7">
    <location>
        <position position="341"/>
    </location>
</feature>
<keyword evidence="4 7" id="KW-0573">Peptidoglycan synthesis</keyword>
<dbReference type="Gene3D" id="2.60.40.3710">
    <property type="match status" value="1"/>
</dbReference>
<keyword evidence="2" id="KW-0808">Transferase</keyword>
<dbReference type="Gene3D" id="2.60.40.3780">
    <property type="match status" value="1"/>
</dbReference>
<evidence type="ECO:0000313" key="10">
    <source>
        <dbReference type="Proteomes" id="UP001595909"/>
    </source>
</evidence>
<evidence type="ECO:0000256" key="3">
    <source>
        <dbReference type="ARBA" id="ARBA00022960"/>
    </source>
</evidence>
<evidence type="ECO:0000256" key="5">
    <source>
        <dbReference type="ARBA" id="ARBA00023315"/>
    </source>
</evidence>
<dbReference type="InterPro" id="IPR050979">
    <property type="entry name" value="LD-transpeptidase"/>
</dbReference>
<evidence type="ECO:0000256" key="4">
    <source>
        <dbReference type="ARBA" id="ARBA00022984"/>
    </source>
</evidence>
<comment type="caution">
    <text evidence="9">The sequence shown here is derived from an EMBL/GenBank/DDBJ whole genome shotgun (WGS) entry which is preliminary data.</text>
</comment>
<keyword evidence="5" id="KW-0012">Acyltransferase</keyword>
<evidence type="ECO:0000313" key="9">
    <source>
        <dbReference type="EMBL" id="MFC4833760.1"/>
    </source>
</evidence>
<dbReference type="CDD" id="cd16913">
    <property type="entry name" value="YkuD_like"/>
    <property type="match status" value="1"/>
</dbReference>
<feature type="domain" description="L,D-TPase catalytic" evidence="8">
    <location>
        <begin position="245"/>
        <end position="365"/>
    </location>
</feature>
<dbReference type="PROSITE" id="PS52029">
    <property type="entry name" value="LD_TPASE"/>
    <property type="match status" value="1"/>
</dbReference>
<dbReference type="SUPFAM" id="SSF141523">
    <property type="entry name" value="L,D-transpeptidase catalytic domain-like"/>
    <property type="match status" value="1"/>
</dbReference>
<evidence type="ECO:0000259" key="8">
    <source>
        <dbReference type="PROSITE" id="PS52029"/>
    </source>
</evidence>
<keyword evidence="10" id="KW-1185">Reference proteome</keyword>
<accession>A0ABV9RJ65</accession>
<sequence>MALGVRERVQGVLAVVVALVAVAGVVAGCAAAGATPRPAGSDAAQAPTVTTTAVPGRADVDPGGEISVTAPDAALRDVALTGADGRPIAGTVTPDGHRWAATEALGYGKPYTWSGVAVGADGATTPVAGGFTTVSPERVVRAQFAQPDDATVGVAAPIAIQFDGPVADKAAAERALQVRTSVPTEGSWAWLPDDALGSRVHWRPKEYWTPGTVVDVAANLYGVNLGDGAYGREDLTNHLTVGRSQIVRADVTSHRMVVIRDGRQVMDVPASYGLGSDPNRITRSGTHVVTEKFDNKRMTSAQYGYDLVEHWAVRMSNNGEFIHANPASAGAQGSSNVTHGCVNLSTADARAYYDTAIYGDPVEVTDSPVQLSAADGDVYDWALDWDTWRGMSALS</sequence>
<evidence type="ECO:0000256" key="6">
    <source>
        <dbReference type="ARBA" id="ARBA00023316"/>
    </source>
</evidence>
<dbReference type="CDD" id="cd13432">
    <property type="entry name" value="LDT_IgD_like_2"/>
    <property type="match status" value="1"/>
</dbReference>
<keyword evidence="3 7" id="KW-0133">Cell shape</keyword>
<organism evidence="9 10">
    <name type="scientific">Actinomycetospora chibensis</name>
    <dbReference type="NCBI Taxonomy" id="663606"/>
    <lineage>
        <taxon>Bacteria</taxon>
        <taxon>Bacillati</taxon>
        <taxon>Actinomycetota</taxon>
        <taxon>Actinomycetes</taxon>
        <taxon>Pseudonocardiales</taxon>
        <taxon>Pseudonocardiaceae</taxon>
        <taxon>Actinomycetospora</taxon>
    </lineage>
</organism>
<dbReference type="PANTHER" id="PTHR30582:SF2">
    <property type="entry name" value="L,D-TRANSPEPTIDASE YCIB-RELATED"/>
    <property type="match status" value="1"/>
</dbReference>
<dbReference type="InterPro" id="IPR005490">
    <property type="entry name" value="LD_TPept_cat_dom"/>
</dbReference>
<dbReference type="InterPro" id="IPR038063">
    <property type="entry name" value="Transpep_catalytic_dom"/>
</dbReference>
<keyword evidence="6 7" id="KW-0961">Cell wall biogenesis/degradation</keyword>
<feature type="active site" description="Proton donor/acceptor" evidence="7">
    <location>
        <position position="323"/>
    </location>
</feature>
<dbReference type="Pfam" id="PF03734">
    <property type="entry name" value="YkuD"/>
    <property type="match status" value="1"/>
</dbReference>
<evidence type="ECO:0000256" key="2">
    <source>
        <dbReference type="ARBA" id="ARBA00022679"/>
    </source>
</evidence>
<dbReference type="EMBL" id="JBHSIM010000033">
    <property type="protein sequence ID" value="MFC4833760.1"/>
    <property type="molecule type" value="Genomic_DNA"/>
</dbReference>
<dbReference type="PANTHER" id="PTHR30582">
    <property type="entry name" value="L,D-TRANSPEPTIDASE"/>
    <property type="match status" value="1"/>
</dbReference>